<organism evidence="2 3">
    <name type="scientific">Massilia suwonensis</name>
    <dbReference type="NCBI Taxonomy" id="648895"/>
    <lineage>
        <taxon>Bacteria</taxon>
        <taxon>Pseudomonadati</taxon>
        <taxon>Pseudomonadota</taxon>
        <taxon>Betaproteobacteria</taxon>
        <taxon>Burkholderiales</taxon>
        <taxon>Oxalobacteraceae</taxon>
        <taxon>Telluria group</taxon>
        <taxon>Massilia</taxon>
    </lineage>
</organism>
<evidence type="ECO:0000313" key="3">
    <source>
        <dbReference type="Proteomes" id="UP001596101"/>
    </source>
</evidence>
<name>A0ABW0MHR4_9BURK</name>
<accession>A0ABW0MHR4</accession>
<evidence type="ECO:0000313" key="2">
    <source>
        <dbReference type="EMBL" id="MFC5477763.1"/>
    </source>
</evidence>
<dbReference type="RefSeq" id="WP_379752400.1">
    <property type="nucleotide sequence ID" value="NZ_JBHSMR010000009.1"/>
</dbReference>
<reference evidence="3" key="1">
    <citation type="journal article" date="2019" name="Int. J. Syst. Evol. Microbiol.">
        <title>The Global Catalogue of Microorganisms (GCM) 10K type strain sequencing project: providing services to taxonomists for standard genome sequencing and annotation.</title>
        <authorList>
            <consortium name="The Broad Institute Genomics Platform"/>
            <consortium name="The Broad Institute Genome Sequencing Center for Infectious Disease"/>
            <person name="Wu L."/>
            <person name="Ma J."/>
        </authorList>
    </citation>
    <scope>NUCLEOTIDE SEQUENCE [LARGE SCALE GENOMIC DNA]</scope>
    <source>
        <strain evidence="3">CCUG 43111</strain>
    </source>
</reference>
<keyword evidence="3" id="KW-1185">Reference proteome</keyword>
<gene>
    <name evidence="2" type="ORF">ACFPQ5_06175</name>
</gene>
<sequence length="103" mass="11214">MTNDAQTGGLQGSWAHSFEEDAGDVQVYRLRDAFPFPPSRRGRETLDFQQAGQVVSGMPGPDDRQVHASGGLTPLGMNRFRLGDAQTLEVVESGPDVLKVRMV</sequence>
<feature type="region of interest" description="Disordered" evidence="1">
    <location>
        <begin position="53"/>
        <end position="72"/>
    </location>
</feature>
<evidence type="ECO:0000256" key="1">
    <source>
        <dbReference type="SAM" id="MobiDB-lite"/>
    </source>
</evidence>
<proteinExistence type="predicted"/>
<dbReference type="EMBL" id="JBHSMR010000009">
    <property type="protein sequence ID" value="MFC5477763.1"/>
    <property type="molecule type" value="Genomic_DNA"/>
</dbReference>
<comment type="caution">
    <text evidence="2">The sequence shown here is derived from an EMBL/GenBank/DDBJ whole genome shotgun (WGS) entry which is preliminary data.</text>
</comment>
<protein>
    <submittedName>
        <fullName evidence="2">Uncharacterized protein</fullName>
    </submittedName>
</protein>
<dbReference type="Proteomes" id="UP001596101">
    <property type="component" value="Unassembled WGS sequence"/>
</dbReference>